<organism evidence="7 8">
    <name type="scientific">Thermocladium modestius</name>
    <dbReference type="NCBI Taxonomy" id="62609"/>
    <lineage>
        <taxon>Archaea</taxon>
        <taxon>Thermoproteota</taxon>
        <taxon>Thermoprotei</taxon>
        <taxon>Thermoproteales</taxon>
        <taxon>Thermoproteaceae</taxon>
        <taxon>Thermocladium</taxon>
    </lineage>
</organism>
<dbReference type="RefSeq" id="WP_188596630.1">
    <property type="nucleotide sequence ID" value="NZ_BMNL01000003.1"/>
</dbReference>
<feature type="transmembrane region" description="Helical" evidence="5">
    <location>
        <begin position="353"/>
        <end position="386"/>
    </location>
</feature>
<feature type="transmembrane region" description="Helical" evidence="5">
    <location>
        <begin position="302"/>
        <end position="323"/>
    </location>
</feature>
<reference evidence="7" key="2">
    <citation type="submission" date="2020-09" db="EMBL/GenBank/DDBJ databases">
        <authorList>
            <person name="Sun Q."/>
            <person name="Ohkuma M."/>
        </authorList>
    </citation>
    <scope>NUCLEOTIDE SEQUENCE</scope>
    <source>
        <strain evidence="7">JCM 10088</strain>
    </source>
</reference>
<sequence>MVGRSTLVAVLAGMGGFSDGFALLLGGAALLSLSQYFKLTAGAEGLIVSSPFIGSVVGSLIFGRLTDMLGRRAVFVNVLAFFVLGSLISALSYSVAQLIIGRLLVGIGIGGDIPSGASLIAEASSGGDRGRLISIQSILWGAGGAVAVLIALPLLALLGNASWRALLGLGAAPPLAALAMRRKIGESWIWRIKRAGGYKVGNRSKYSSILAFTAASLFAWTFMLAIFANYTPSILVSTMRLSKSAALLIGGLQWMGFVVGGLLVFKYCDSLGRRQLLVPATMGTAALLYAATFLAVNDPATSSLALIALWILGGVGYIINSIYSAELFPTLLRGTSNGISFSMGRLGGYISTLILPSMMVSIGLSGIMLALAIMMTPLALACLFMAPSSEGRSLEDLENI</sequence>
<dbReference type="InterPro" id="IPR005828">
    <property type="entry name" value="MFS_sugar_transport-like"/>
</dbReference>
<dbReference type="Proteomes" id="UP000610960">
    <property type="component" value="Unassembled WGS sequence"/>
</dbReference>
<dbReference type="PROSITE" id="PS50850">
    <property type="entry name" value="MFS"/>
    <property type="match status" value="1"/>
</dbReference>
<dbReference type="GO" id="GO:0005886">
    <property type="term" value="C:plasma membrane"/>
    <property type="evidence" value="ECO:0007669"/>
    <property type="project" value="TreeGrafter"/>
</dbReference>
<dbReference type="SUPFAM" id="SSF103473">
    <property type="entry name" value="MFS general substrate transporter"/>
    <property type="match status" value="1"/>
</dbReference>
<feature type="transmembrane region" description="Helical" evidence="5">
    <location>
        <begin position="132"/>
        <end position="155"/>
    </location>
</feature>
<evidence type="ECO:0000313" key="8">
    <source>
        <dbReference type="Proteomes" id="UP000610960"/>
    </source>
</evidence>
<keyword evidence="8" id="KW-1185">Reference proteome</keyword>
<evidence type="ECO:0000256" key="1">
    <source>
        <dbReference type="ARBA" id="ARBA00004141"/>
    </source>
</evidence>
<dbReference type="PANTHER" id="PTHR23508">
    <property type="entry name" value="CARBOXYLIC ACID TRANSPORTER PROTEIN HOMOLOG"/>
    <property type="match status" value="1"/>
</dbReference>
<dbReference type="AlphaFoldDB" id="A0A830GXR7"/>
<evidence type="ECO:0000256" key="5">
    <source>
        <dbReference type="SAM" id="Phobius"/>
    </source>
</evidence>
<feature type="transmembrane region" description="Helical" evidence="5">
    <location>
        <begin position="7"/>
        <end position="33"/>
    </location>
</feature>
<name>A0A830GXR7_9CREN</name>
<comment type="caution">
    <text evidence="7">The sequence shown here is derived from an EMBL/GenBank/DDBJ whole genome shotgun (WGS) entry which is preliminary data.</text>
</comment>
<comment type="subcellular location">
    <subcellularLocation>
        <location evidence="1">Membrane</location>
        <topology evidence="1">Multi-pass membrane protein</topology>
    </subcellularLocation>
</comment>
<gene>
    <name evidence="7" type="ORF">GCM10007981_13150</name>
</gene>
<evidence type="ECO:0000313" key="7">
    <source>
        <dbReference type="EMBL" id="GGP21416.1"/>
    </source>
</evidence>
<feature type="transmembrane region" description="Helical" evidence="5">
    <location>
        <begin position="45"/>
        <end position="62"/>
    </location>
</feature>
<dbReference type="PROSITE" id="PS00217">
    <property type="entry name" value="SUGAR_TRANSPORT_2"/>
    <property type="match status" value="1"/>
</dbReference>
<proteinExistence type="predicted"/>
<dbReference type="GO" id="GO:0046943">
    <property type="term" value="F:carboxylic acid transmembrane transporter activity"/>
    <property type="evidence" value="ECO:0007669"/>
    <property type="project" value="TreeGrafter"/>
</dbReference>
<evidence type="ECO:0000256" key="2">
    <source>
        <dbReference type="ARBA" id="ARBA00022692"/>
    </source>
</evidence>
<dbReference type="InterPro" id="IPR005829">
    <property type="entry name" value="Sugar_transporter_CS"/>
</dbReference>
<dbReference type="CDD" id="cd17316">
    <property type="entry name" value="MFS_SV2_like"/>
    <property type="match status" value="1"/>
</dbReference>
<evidence type="ECO:0000256" key="3">
    <source>
        <dbReference type="ARBA" id="ARBA00022989"/>
    </source>
</evidence>
<feature type="transmembrane region" description="Helical" evidence="5">
    <location>
        <begin position="74"/>
        <end position="93"/>
    </location>
</feature>
<keyword evidence="3 5" id="KW-1133">Transmembrane helix</keyword>
<feature type="transmembrane region" description="Helical" evidence="5">
    <location>
        <begin position="209"/>
        <end position="230"/>
    </location>
</feature>
<feature type="transmembrane region" description="Helical" evidence="5">
    <location>
        <begin position="277"/>
        <end position="296"/>
    </location>
</feature>
<dbReference type="InterPro" id="IPR020846">
    <property type="entry name" value="MFS_dom"/>
</dbReference>
<evidence type="ECO:0000259" key="6">
    <source>
        <dbReference type="PROSITE" id="PS50850"/>
    </source>
</evidence>
<accession>A0A830GXR7</accession>
<dbReference type="EMBL" id="BMNL01000003">
    <property type="protein sequence ID" value="GGP21416.1"/>
    <property type="molecule type" value="Genomic_DNA"/>
</dbReference>
<feature type="domain" description="Major facilitator superfamily (MFS) profile" evidence="6">
    <location>
        <begin position="8"/>
        <end position="390"/>
    </location>
</feature>
<keyword evidence="4 5" id="KW-0472">Membrane</keyword>
<dbReference type="OrthoDB" id="117970at2157"/>
<evidence type="ECO:0000256" key="4">
    <source>
        <dbReference type="ARBA" id="ARBA00023136"/>
    </source>
</evidence>
<dbReference type="Pfam" id="PF00083">
    <property type="entry name" value="Sugar_tr"/>
    <property type="match status" value="2"/>
</dbReference>
<reference evidence="7" key="1">
    <citation type="journal article" date="2014" name="Int. J. Syst. Evol. Microbiol.">
        <title>Complete genome sequence of Corynebacterium casei LMG S-19264T (=DSM 44701T), isolated from a smear-ripened cheese.</title>
        <authorList>
            <consortium name="US DOE Joint Genome Institute (JGI-PGF)"/>
            <person name="Walter F."/>
            <person name="Albersmeier A."/>
            <person name="Kalinowski J."/>
            <person name="Ruckert C."/>
        </authorList>
    </citation>
    <scope>NUCLEOTIDE SEQUENCE</scope>
    <source>
        <strain evidence="7">JCM 10088</strain>
    </source>
</reference>
<protein>
    <submittedName>
        <fullName evidence="7">MFS transporter</fullName>
    </submittedName>
</protein>
<feature type="transmembrane region" description="Helical" evidence="5">
    <location>
        <begin position="245"/>
        <end position="265"/>
    </location>
</feature>
<dbReference type="PANTHER" id="PTHR23508:SF10">
    <property type="entry name" value="CARBOXYLIC ACID TRANSPORTER PROTEIN HOMOLOG"/>
    <property type="match status" value="1"/>
</dbReference>
<keyword evidence="2 5" id="KW-0812">Transmembrane</keyword>
<dbReference type="InterPro" id="IPR036259">
    <property type="entry name" value="MFS_trans_sf"/>
</dbReference>
<dbReference type="Gene3D" id="1.20.1250.20">
    <property type="entry name" value="MFS general substrate transporter like domains"/>
    <property type="match status" value="2"/>
</dbReference>